<feature type="domain" description="SWIM-type" evidence="6">
    <location>
        <begin position="426"/>
        <end position="468"/>
    </location>
</feature>
<evidence type="ECO:0000259" key="6">
    <source>
        <dbReference type="PROSITE" id="PS50966"/>
    </source>
</evidence>
<feature type="region of interest" description="Disordered" evidence="5">
    <location>
        <begin position="147"/>
        <end position="176"/>
    </location>
</feature>
<feature type="region of interest" description="Disordered" evidence="5">
    <location>
        <begin position="504"/>
        <end position="542"/>
    </location>
</feature>
<keyword evidence="3" id="KW-0862">Zinc</keyword>
<evidence type="ECO:0000256" key="4">
    <source>
        <dbReference type="PROSITE-ProRule" id="PRU00325"/>
    </source>
</evidence>
<dbReference type="PANTHER" id="PTHR31973:SF187">
    <property type="entry name" value="MUTATOR TRANSPOSASE MUDRA PROTEIN"/>
    <property type="match status" value="1"/>
</dbReference>
<proteinExistence type="predicted"/>
<feature type="compositionally biased region" description="Acidic residues" evidence="5">
    <location>
        <begin position="154"/>
        <end position="164"/>
    </location>
</feature>
<feature type="compositionally biased region" description="Basic residues" evidence="5">
    <location>
        <begin position="515"/>
        <end position="527"/>
    </location>
</feature>
<dbReference type="InterPro" id="IPR058594">
    <property type="entry name" value="PB1-like_dom_pln"/>
</dbReference>
<accession>A0A6A1VHY1</accession>
<dbReference type="InterPro" id="IPR004332">
    <property type="entry name" value="Transposase_MuDR"/>
</dbReference>
<dbReference type="Pfam" id="PF03108">
    <property type="entry name" value="DBD_Tnp_Mut"/>
    <property type="match status" value="1"/>
</dbReference>
<keyword evidence="2 4" id="KW-0863">Zinc-finger</keyword>
<evidence type="ECO:0000256" key="5">
    <source>
        <dbReference type="SAM" id="MobiDB-lite"/>
    </source>
</evidence>
<dbReference type="Proteomes" id="UP000516437">
    <property type="component" value="Chromosome 5"/>
</dbReference>
<keyword evidence="1" id="KW-0479">Metal-binding</keyword>
<dbReference type="Pfam" id="PF26130">
    <property type="entry name" value="PB1-like"/>
    <property type="match status" value="1"/>
</dbReference>
<evidence type="ECO:0000256" key="1">
    <source>
        <dbReference type="ARBA" id="ARBA00022723"/>
    </source>
</evidence>
<dbReference type="InterPro" id="IPR007527">
    <property type="entry name" value="Znf_SWIM"/>
</dbReference>
<dbReference type="GO" id="GO:0008270">
    <property type="term" value="F:zinc ion binding"/>
    <property type="evidence" value="ECO:0007669"/>
    <property type="project" value="UniProtKB-KW"/>
</dbReference>
<sequence>MVHLCFHHEGSLNFVCREYVGGEVVDLGWMDIDYISTTVFYEYAKVRLHYLNVVVFVYKFEDDILDNGFSMLCSDKDVWELLNRVAREHPTMLHVYFEHGVDILALCPMESQPTALLTVEGVDIVGDKEGGSISGDIDAHASSINDEAEHHWDNDDDRSDEDGNVEGHIDEPLSDFEVSDTKATPEIYPLPVVDEEKAWFGCAPSTFRANKTDAAHDDSLSEDQQRMSDDLDLNKKIRMVDRLKFRDVKLFKLAFKQYCIQNGFDYKYVKNDKLRVKGKCRGTNCPWRIQASFTIEKGIGWWEFLDTLHTEGLLDTFDLLLPNTEHRFCLKHLHINYKGYGWKSLPLKAELWASETLNAWVMEAREKPLLSMIEIIQRQILNRFRAKREGLKNATFEICPRIQLKLERNKSEGIHYVCRWGDGVEFEVDHHTESRRVVNMHDKSCSCSRWQISGIPWPHVVCAIHYTHQVPEDFVHDYFRIDAYRRAYEPVMHAMPGPEDWPKVMGHDPILPPRVKARTGRPRKVRRRGMDEPPPPGRVTRAGIPIKCGTCGVVG</sequence>
<dbReference type="SMART" id="SM00575">
    <property type="entry name" value="ZnF_PMZ"/>
    <property type="match status" value="1"/>
</dbReference>
<gene>
    <name evidence="7" type="ORF">CJ030_MR5G005020</name>
</gene>
<protein>
    <recommendedName>
        <fullName evidence="6">SWIM-type domain-containing protein</fullName>
    </recommendedName>
</protein>
<evidence type="ECO:0000256" key="2">
    <source>
        <dbReference type="ARBA" id="ARBA00022771"/>
    </source>
</evidence>
<dbReference type="OrthoDB" id="1741631at2759"/>
<evidence type="ECO:0000313" key="7">
    <source>
        <dbReference type="EMBL" id="KAB1212479.1"/>
    </source>
</evidence>
<organism evidence="7 8">
    <name type="scientific">Morella rubra</name>
    <name type="common">Chinese bayberry</name>
    <dbReference type="NCBI Taxonomy" id="262757"/>
    <lineage>
        <taxon>Eukaryota</taxon>
        <taxon>Viridiplantae</taxon>
        <taxon>Streptophyta</taxon>
        <taxon>Embryophyta</taxon>
        <taxon>Tracheophyta</taxon>
        <taxon>Spermatophyta</taxon>
        <taxon>Magnoliopsida</taxon>
        <taxon>eudicotyledons</taxon>
        <taxon>Gunneridae</taxon>
        <taxon>Pentapetalae</taxon>
        <taxon>rosids</taxon>
        <taxon>fabids</taxon>
        <taxon>Fagales</taxon>
        <taxon>Myricaceae</taxon>
        <taxon>Morella</taxon>
    </lineage>
</organism>
<keyword evidence="8" id="KW-1185">Reference proteome</keyword>
<dbReference type="PANTHER" id="PTHR31973">
    <property type="entry name" value="POLYPROTEIN, PUTATIVE-RELATED"/>
    <property type="match status" value="1"/>
</dbReference>
<dbReference type="EMBL" id="RXIC02000023">
    <property type="protein sequence ID" value="KAB1212479.1"/>
    <property type="molecule type" value="Genomic_DNA"/>
</dbReference>
<dbReference type="InterPro" id="IPR006564">
    <property type="entry name" value="Znf_PMZ"/>
</dbReference>
<evidence type="ECO:0000256" key="3">
    <source>
        <dbReference type="ARBA" id="ARBA00022833"/>
    </source>
</evidence>
<evidence type="ECO:0000313" key="8">
    <source>
        <dbReference type="Proteomes" id="UP000516437"/>
    </source>
</evidence>
<dbReference type="AlphaFoldDB" id="A0A6A1VHY1"/>
<reference evidence="7 8" key="1">
    <citation type="journal article" date="2019" name="Plant Biotechnol. J.">
        <title>The red bayberry genome and genetic basis of sex determination.</title>
        <authorList>
            <person name="Jia H.M."/>
            <person name="Jia H.J."/>
            <person name="Cai Q.L."/>
            <person name="Wang Y."/>
            <person name="Zhao H.B."/>
            <person name="Yang W.F."/>
            <person name="Wang G.Y."/>
            <person name="Li Y.H."/>
            <person name="Zhan D.L."/>
            <person name="Shen Y.T."/>
            <person name="Niu Q.F."/>
            <person name="Chang L."/>
            <person name="Qiu J."/>
            <person name="Zhao L."/>
            <person name="Xie H.B."/>
            <person name="Fu W.Y."/>
            <person name="Jin J."/>
            <person name="Li X.W."/>
            <person name="Jiao Y."/>
            <person name="Zhou C.C."/>
            <person name="Tu T."/>
            <person name="Chai C.Y."/>
            <person name="Gao J.L."/>
            <person name="Fan L.J."/>
            <person name="van de Weg E."/>
            <person name="Wang J.Y."/>
            <person name="Gao Z.S."/>
        </authorList>
    </citation>
    <scope>NUCLEOTIDE SEQUENCE [LARGE SCALE GENOMIC DNA]</scope>
    <source>
        <tissue evidence="7">Leaves</tissue>
    </source>
</reference>
<name>A0A6A1VHY1_9ROSI</name>
<comment type="caution">
    <text evidence="7">The sequence shown here is derived from an EMBL/GenBank/DDBJ whole genome shotgun (WGS) entry which is preliminary data.</text>
</comment>
<dbReference type="PROSITE" id="PS50966">
    <property type="entry name" value="ZF_SWIM"/>
    <property type="match status" value="1"/>
</dbReference>